<dbReference type="WBParaSite" id="PEQ_0000494501-mRNA-1">
    <property type="protein sequence ID" value="PEQ_0000494501-mRNA-1"/>
    <property type="gene ID" value="PEQ_0000494501"/>
</dbReference>
<keyword evidence="2" id="KW-1185">Reference proteome</keyword>
<name>A0A914RF57_PAREQ</name>
<keyword evidence="1" id="KW-0812">Transmembrane</keyword>
<accession>A0A914RF57</accession>
<evidence type="ECO:0000313" key="3">
    <source>
        <dbReference type="WBParaSite" id="PEQ_0000494501-mRNA-1"/>
    </source>
</evidence>
<keyword evidence="1" id="KW-0472">Membrane</keyword>
<dbReference type="Gene3D" id="3.40.50.720">
    <property type="entry name" value="NAD(P)-binding Rossmann-like Domain"/>
    <property type="match status" value="2"/>
</dbReference>
<organism evidence="2 3">
    <name type="scientific">Parascaris equorum</name>
    <name type="common">Equine roundworm</name>
    <dbReference type="NCBI Taxonomy" id="6256"/>
    <lineage>
        <taxon>Eukaryota</taxon>
        <taxon>Metazoa</taxon>
        <taxon>Ecdysozoa</taxon>
        <taxon>Nematoda</taxon>
        <taxon>Chromadorea</taxon>
        <taxon>Rhabditida</taxon>
        <taxon>Spirurina</taxon>
        <taxon>Ascaridomorpha</taxon>
        <taxon>Ascaridoidea</taxon>
        <taxon>Ascarididae</taxon>
        <taxon>Parascaris</taxon>
    </lineage>
</organism>
<keyword evidence="1" id="KW-1133">Transmembrane helix</keyword>
<evidence type="ECO:0000256" key="1">
    <source>
        <dbReference type="SAM" id="Phobius"/>
    </source>
</evidence>
<dbReference type="AlphaFoldDB" id="A0A914RF57"/>
<feature type="transmembrane region" description="Helical" evidence="1">
    <location>
        <begin position="160"/>
        <end position="180"/>
    </location>
</feature>
<protein>
    <submittedName>
        <fullName evidence="3">Uncharacterized protein</fullName>
    </submittedName>
</protein>
<proteinExistence type="predicted"/>
<dbReference type="Proteomes" id="UP000887564">
    <property type="component" value="Unplaced"/>
</dbReference>
<evidence type="ECO:0000313" key="2">
    <source>
        <dbReference type="Proteomes" id="UP000887564"/>
    </source>
</evidence>
<sequence length="364" mass="39951">MISGVSEVDDTMEKNLHDMSRRFGGSPFFLFGGECAPLSQLFGAQGADMEANEVTIVFSDPCFGDFAIKLPRDLFNEEPMDFIVGLFRLVDEGVRLNLSLIRWRLVPEIDLQRFSNLRCLILGSGTLGCNIPMPGHTVAVQGTKKTEFGTVIETLSLSIYYLHLIAASIAVVKFAVTLSVNNDNNKRRQREGHGRKAREFDKRQFTIFKSQLAISVAMGFDSYVVIRHGVTCFDGESEANSAQTSDKLLIAGSELGCYFCSDSQYLECLCLEGKVSRAGVSMAAAGMSVELLASVLQHPKQGLAPARIGEVDDTASVLGAAPHQIRAFISRFHQVCNPVQRSWLEKVLAFSFLPTLQEHLSAAL</sequence>
<reference evidence="3" key="1">
    <citation type="submission" date="2022-11" db="UniProtKB">
        <authorList>
            <consortium name="WormBaseParasite"/>
        </authorList>
    </citation>
    <scope>IDENTIFICATION</scope>
</reference>